<proteinExistence type="predicted"/>
<accession>A0AC34FLW4</accession>
<organism evidence="1 2">
    <name type="scientific">Panagrolaimus sp. ES5</name>
    <dbReference type="NCBI Taxonomy" id="591445"/>
    <lineage>
        <taxon>Eukaryota</taxon>
        <taxon>Metazoa</taxon>
        <taxon>Ecdysozoa</taxon>
        <taxon>Nematoda</taxon>
        <taxon>Chromadorea</taxon>
        <taxon>Rhabditida</taxon>
        <taxon>Tylenchina</taxon>
        <taxon>Panagrolaimomorpha</taxon>
        <taxon>Panagrolaimoidea</taxon>
        <taxon>Panagrolaimidae</taxon>
        <taxon>Panagrolaimus</taxon>
    </lineage>
</organism>
<dbReference type="WBParaSite" id="ES5_v2.g18342.t1">
    <property type="protein sequence ID" value="ES5_v2.g18342.t1"/>
    <property type="gene ID" value="ES5_v2.g18342"/>
</dbReference>
<dbReference type="Proteomes" id="UP000887579">
    <property type="component" value="Unplaced"/>
</dbReference>
<sequence>MARIIPFSAIQFSAHEEYKNLLHVDKNGNKTPMKRFLAAVSSKTEYQNLAAVLVKTYQENGFKALYRGCYPSLLGIVPYGGSSWFVLETLKIVYHERTGQKVNPFIHFIFGGIAGAAGQGLTYPLDIVRRRMQTGRISHDQRIIVSLREIWKNEGFKRGLYKGLSMNWIKGPVSAGISYTTYHYLFDFLKTIS</sequence>
<protein>
    <submittedName>
        <fullName evidence="2">Mitochondrial carrier protein</fullName>
    </submittedName>
</protein>
<name>A0AC34FLW4_9BILA</name>
<evidence type="ECO:0000313" key="2">
    <source>
        <dbReference type="WBParaSite" id="ES5_v2.g18342.t1"/>
    </source>
</evidence>
<reference evidence="2" key="1">
    <citation type="submission" date="2022-11" db="UniProtKB">
        <authorList>
            <consortium name="WormBaseParasite"/>
        </authorList>
    </citation>
    <scope>IDENTIFICATION</scope>
</reference>
<evidence type="ECO:0000313" key="1">
    <source>
        <dbReference type="Proteomes" id="UP000887579"/>
    </source>
</evidence>